<sequence length="112" mass="13428">MYMSGYAVECLLKTKLMRVYGCRTLRELETELQRRGVLAEQATVFTHQLELLLRLTQRLELLRQNRTLWPQFTLVNRWLPAWRYTADLSNQRDAEDFLEAVVQIMHWIESNV</sequence>
<dbReference type="AlphaFoldDB" id="W4LCM7"/>
<gene>
    <name evidence="1" type="ORF">ETSY1_29355</name>
</gene>
<name>W4LCM7_ENTF1</name>
<dbReference type="HOGENOM" id="CLU_2141317_0_0_7"/>
<dbReference type="Proteomes" id="UP000019141">
    <property type="component" value="Unassembled WGS sequence"/>
</dbReference>
<organism evidence="1 2">
    <name type="scientific">Entotheonella factor</name>
    <dbReference type="NCBI Taxonomy" id="1429438"/>
    <lineage>
        <taxon>Bacteria</taxon>
        <taxon>Pseudomonadati</taxon>
        <taxon>Nitrospinota/Tectimicrobiota group</taxon>
        <taxon>Candidatus Tectimicrobiota</taxon>
        <taxon>Candidatus Entotheonellia</taxon>
        <taxon>Candidatus Entotheonellales</taxon>
        <taxon>Candidatus Entotheonellaceae</taxon>
        <taxon>Candidatus Entotheonella</taxon>
    </lineage>
</organism>
<evidence type="ECO:0008006" key="3">
    <source>
        <dbReference type="Google" id="ProtNLM"/>
    </source>
</evidence>
<dbReference type="EMBL" id="AZHW01000875">
    <property type="protein sequence ID" value="ETW95747.1"/>
    <property type="molecule type" value="Genomic_DNA"/>
</dbReference>
<protein>
    <recommendedName>
        <fullName evidence="3">HEPN domain-containing protein</fullName>
    </recommendedName>
</protein>
<evidence type="ECO:0000313" key="2">
    <source>
        <dbReference type="Proteomes" id="UP000019141"/>
    </source>
</evidence>
<reference evidence="1 2" key="1">
    <citation type="journal article" date="2014" name="Nature">
        <title>An environmental bacterial taxon with a large and distinct metabolic repertoire.</title>
        <authorList>
            <person name="Wilson M.C."/>
            <person name="Mori T."/>
            <person name="Ruckert C."/>
            <person name="Uria A.R."/>
            <person name="Helf M.J."/>
            <person name="Takada K."/>
            <person name="Gernert C."/>
            <person name="Steffens U.A."/>
            <person name="Heycke N."/>
            <person name="Schmitt S."/>
            <person name="Rinke C."/>
            <person name="Helfrich E.J."/>
            <person name="Brachmann A.O."/>
            <person name="Gurgui C."/>
            <person name="Wakimoto T."/>
            <person name="Kracht M."/>
            <person name="Crusemann M."/>
            <person name="Hentschel U."/>
            <person name="Abe I."/>
            <person name="Matsunaga S."/>
            <person name="Kalinowski J."/>
            <person name="Takeyama H."/>
            <person name="Piel J."/>
        </authorList>
    </citation>
    <scope>NUCLEOTIDE SEQUENCE [LARGE SCALE GENOMIC DNA]</scope>
    <source>
        <strain evidence="2">TSY1</strain>
    </source>
</reference>
<evidence type="ECO:0000313" key="1">
    <source>
        <dbReference type="EMBL" id="ETW95747.1"/>
    </source>
</evidence>
<accession>W4LCM7</accession>
<keyword evidence="2" id="KW-1185">Reference proteome</keyword>
<proteinExistence type="predicted"/>
<comment type="caution">
    <text evidence="1">The sequence shown here is derived from an EMBL/GenBank/DDBJ whole genome shotgun (WGS) entry which is preliminary data.</text>
</comment>